<dbReference type="VEuPathDB" id="CryptoDB:cand_019260"/>
<dbReference type="AlphaFoldDB" id="A0A1J4MGE1"/>
<dbReference type="Proteomes" id="UP000186804">
    <property type="component" value="Unassembled WGS sequence"/>
</dbReference>
<dbReference type="InterPro" id="IPR039191">
    <property type="entry name" value="Nopp140-like"/>
</dbReference>
<sequence>MSGNSIYCLIIIRKFLIQNGLKKAVKYIDKKLTKISNNNIEDIEDNLPNILDLLQSYNKNNKISDPILSFKNKKVQKNKIKKNHDKETDIKDIQCLATLTDSLKNSNKKSKKSEKMKLNTCDDIHTEHFCTSDNNQLEFHNIDKSQVKDIKTINSNIYKNKQSQENRFSRIDDSWNEKITDERLKDNSYWNMKKYNKDSSDFASKAAIELGKVHGKNFRQEKAKKKRCSWRGSGNISCEVNSVQFNDSD</sequence>
<gene>
    <name evidence="2" type="ORF">cand_019260</name>
</gene>
<accession>A0A1J4MGE1</accession>
<protein>
    <submittedName>
        <fullName evidence="2">Srp40 C-terminal domain-containing protein</fullName>
    </submittedName>
</protein>
<reference evidence="2 3" key="1">
    <citation type="submission" date="2016-10" db="EMBL/GenBank/DDBJ databases">
        <title>Reductive evolution of mitochondrial metabolism and differential evolution of invasion-related proteins in Cryptosporidium.</title>
        <authorList>
            <person name="Liu S."/>
            <person name="Roellig D.M."/>
            <person name="Guo Y."/>
            <person name="Li N."/>
            <person name="Frace M.A."/>
            <person name="Tang K."/>
            <person name="Zhang L."/>
            <person name="Feng Y."/>
            <person name="Xiao L."/>
        </authorList>
    </citation>
    <scope>NUCLEOTIDE SEQUENCE [LARGE SCALE GENOMIC DNA]</scope>
    <source>
        <strain evidence="2">30847</strain>
    </source>
</reference>
<dbReference type="EMBL" id="LRBS01000104">
    <property type="protein sequence ID" value="OII73302.1"/>
    <property type="molecule type" value="Genomic_DNA"/>
</dbReference>
<keyword evidence="3" id="KW-1185">Reference proteome</keyword>
<evidence type="ECO:0000313" key="2">
    <source>
        <dbReference type="EMBL" id="OII73302.1"/>
    </source>
</evidence>
<organism evidence="2 3">
    <name type="scientific">Cryptosporidium andersoni</name>
    <dbReference type="NCBI Taxonomy" id="117008"/>
    <lineage>
        <taxon>Eukaryota</taxon>
        <taxon>Sar</taxon>
        <taxon>Alveolata</taxon>
        <taxon>Apicomplexa</taxon>
        <taxon>Conoidasida</taxon>
        <taxon>Coccidia</taxon>
        <taxon>Eucoccidiorida</taxon>
        <taxon>Eimeriorina</taxon>
        <taxon>Cryptosporidiidae</taxon>
        <taxon>Cryptosporidium</taxon>
    </lineage>
</organism>
<dbReference type="GO" id="GO:0005730">
    <property type="term" value="C:nucleolus"/>
    <property type="evidence" value="ECO:0007669"/>
    <property type="project" value="InterPro"/>
</dbReference>
<dbReference type="OrthoDB" id="5599646at2759"/>
<dbReference type="RefSeq" id="XP_067067106.1">
    <property type="nucleotide sequence ID" value="XM_067212157.1"/>
</dbReference>
<name>A0A1J4MGE1_9CRYT</name>
<dbReference type="PANTHER" id="PTHR23216">
    <property type="entry name" value="NUCLEOLAR AND COILED-BODY PHOSPHOPROTEIN 1"/>
    <property type="match status" value="1"/>
</dbReference>
<comment type="caution">
    <text evidence="2">The sequence shown here is derived from an EMBL/GenBank/DDBJ whole genome shotgun (WGS) entry which is preliminary data.</text>
</comment>
<dbReference type="InterPro" id="IPR007718">
    <property type="entry name" value="Srp40_C"/>
</dbReference>
<proteinExistence type="predicted"/>
<evidence type="ECO:0000313" key="3">
    <source>
        <dbReference type="Proteomes" id="UP000186804"/>
    </source>
</evidence>
<dbReference type="GeneID" id="92366110"/>
<dbReference type="Pfam" id="PF05022">
    <property type="entry name" value="SRP40_C"/>
    <property type="match status" value="1"/>
</dbReference>
<dbReference type="PANTHER" id="PTHR23216:SF1">
    <property type="entry name" value="NUCLEOLAR AND COILED-BODY PHOSPHOPROTEIN 1"/>
    <property type="match status" value="1"/>
</dbReference>
<evidence type="ECO:0000259" key="1">
    <source>
        <dbReference type="Pfam" id="PF05022"/>
    </source>
</evidence>
<feature type="domain" description="Srp40 C-terminal" evidence="1">
    <location>
        <begin position="167"/>
        <end position="245"/>
    </location>
</feature>